<protein>
    <submittedName>
        <fullName evidence="2">Uncharacterized protein</fullName>
    </submittedName>
</protein>
<comment type="caution">
    <text evidence="2">The sequence shown here is derived from an EMBL/GenBank/DDBJ whole genome shotgun (WGS) entry which is preliminary data.</text>
</comment>
<evidence type="ECO:0000256" key="1">
    <source>
        <dbReference type="ARBA" id="ARBA00007626"/>
    </source>
</evidence>
<dbReference type="EMBL" id="NBSK02000001">
    <property type="protein sequence ID" value="KAJ0224337.1"/>
    <property type="molecule type" value="Genomic_DNA"/>
</dbReference>
<dbReference type="Proteomes" id="UP000235145">
    <property type="component" value="Unassembled WGS sequence"/>
</dbReference>
<sequence length="254" mass="28628">MYYSFISSDRFHRFIIQVHGSDKVTIHGLVSPPGSPPPSIALLFSLFVSTVSRFFFTTDPDPFSTSSRYVFTSCVLTSIASSHFRCRALEIQRVFLSASSILHSHPSQPPTVVDPPISFDDNNSVCQTPLAYEFESGGEATHQLSETIAERGMNKTTTDQAVHLDLISKTRGITTAESYFINLPEQLKNHFTYGPLLNHYCKHQMTEKAESMFHGTAKFLFDYIIRFPKVASSWIRILLKRVLNDTIFDSSSDN</sequence>
<accession>A0A9R1WKB7</accession>
<dbReference type="AlphaFoldDB" id="A0A9R1WKB7"/>
<evidence type="ECO:0000313" key="3">
    <source>
        <dbReference type="Proteomes" id="UP000235145"/>
    </source>
</evidence>
<proteinExistence type="inferred from homology"/>
<dbReference type="PANTHER" id="PTHR45717">
    <property type="entry name" value="OS12G0527900 PROTEIN"/>
    <property type="match status" value="1"/>
</dbReference>
<dbReference type="PANTHER" id="PTHR45717:SF14">
    <property type="entry name" value="LARGE RIBOSOMAL SUBUNIT PROTEIN ML101 (RPPR4)"/>
    <property type="match status" value="1"/>
</dbReference>
<reference evidence="2 3" key="1">
    <citation type="journal article" date="2017" name="Nat. Commun.">
        <title>Genome assembly with in vitro proximity ligation data and whole-genome triplication in lettuce.</title>
        <authorList>
            <person name="Reyes-Chin-Wo S."/>
            <person name="Wang Z."/>
            <person name="Yang X."/>
            <person name="Kozik A."/>
            <person name="Arikit S."/>
            <person name="Song C."/>
            <person name="Xia L."/>
            <person name="Froenicke L."/>
            <person name="Lavelle D.O."/>
            <person name="Truco M.J."/>
            <person name="Xia R."/>
            <person name="Zhu S."/>
            <person name="Xu C."/>
            <person name="Xu H."/>
            <person name="Xu X."/>
            <person name="Cox K."/>
            <person name="Korf I."/>
            <person name="Meyers B.C."/>
            <person name="Michelmore R.W."/>
        </authorList>
    </citation>
    <scope>NUCLEOTIDE SEQUENCE [LARGE SCALE GENOMIC DNA]</scope>
    <source>
        <strain evidence="3">cv. Salinas</strain>
        <tissue evidence="2">Seedlings</tissue>
    </source>
</reference>
<evidence type="ECO:0000313" key="2">
    <source>
        <dbReference type="EMBL" id="KAJ0224337.1"/>
    </source>
</evidence>
<organism evidence="2 3">
    <name type="scientific">Lactuca sativa</name>
    <name type="common">Garden lettuce</name>
    <dbReference type="NCBI Taxonomy" id="4236"/>
    <lineage>
        <taxon>Eukaryota</taxon>
        <taxon>Viridiplantae</taxon>
        <taxon>Streptophyta</taxon>
        <taxon>Embryophyta</taxon>
        <taxon>Tracheophyta</taxon>
        <taxon>Spermatophyta</taxon>
        <taxon>Magnoliopsida</taxon>
        <taxon>eudicotyledons</taxon>
        <taxon>Gunneridae</taxon>
        <taxon>Pentapetalae</taxon>
        <taxon>asterids</taxon>
        <taxon>campanulids</taxon>
        <taxon>Asterales</taxon>
        <taxon>Asteraceae</taxon>
        <taxon>Cichorioideae</taxon>
        <taxon>Cichorieae</taxon>
        <taxon>Lactucinae</taxon>
        <taxon>Lactuca</taxon>
    </lineage>
</organism>
<keyword evidence="3" id="KW-1185">Reference proteome</keyword>
<name>A0A9R1WKB7_LACSA</name>
<comment type="similarity">
    <text evidence="1">Belongs to the PPR family. P subfamily.</text>
</comment>
<gene>
    <name evidence="2" type="ORF">LSAT_V11C100045180</name>
</gene>